<sequence length="396" mass="42972">MTRKNIETLGLSRSKPSKDLPKHQPIRFGFDYFTFVMGSGIVAVLAPRLSSALRSPAKVLWVVTALTLVVLTATALCKYLLRPKRFLAEMRDETRSHFFGAVPMALASVTNGVFLFYPHLFGSTTANVLFYVVLVDCTLSLFSAVSVTFHLFVHHDVGLPNVTASWLLSIVPAEVAAASASFLIPHLPIHQGTQLLWIGYLMWGVSVPLALSVLVILFLRLALHKLPPSNLATNSWLTLGPLGTGAAGILTLGADSGHLLTGSLHGLGTPLLALGVIGAFTLFGYGIWWWITSMGVSLKYLLSGDYPFNFGWCAFTFPLGVFTTAAFAIAQETKIPGGLAFARGLTLLLVTLWVVVFVKTLWTLFHQGRNTMKTSPISLHSSQDNFAGSILERLEA</sequence>
<feature type="transmembrane region" description="Helical" evidence="8">
    <location>
        <begin position="129"/>
        <end position="153"/>
    </location>
</feature>
<dbReference type="PANTHER" id="PTHR31686:SF1">
    <property type="entry name" value="SULFITE EFFLUX PUMP SSU1"/>
    <property type="match status" value="1"/>
</dbReference>
<feature type="transmembrane region" description="Helical" evidence="8">
    <location>
        <begin position="196"/>
        <end position="219"/>
    </location>
</feature>
<keyword evidence="4" id="KW-1003">Cell membrane</keyword>
<feature type="transmembrane region" description="Helical" evidence="8">
    <location>
        <begin position="312"/>
        <end position="330"/>
    </location>
</feature>
<feature type="transmembrane region" description="Helical" evidence="8">
    <location>
        <begin position="271"/>
        <end position="291"/>
    </location>
</feature>
<keyword evidence="7 8" id="KW-0472">Membrane</keyword>
<dbReference type="Proteomes" id="UP000184295">
    <property type="component" value="Unassembled WGS sequence"/>
</dbReference>
<dbReference type="GO" id="GO:0005886">
    <property type="term" value="C:plasma membrane"/>
    <property type="evidence" value="ECO:0007669"/>
    <property type="project" value="UniProtKB-SubCell"/>
</dbReference>
<dbReference type="EMBL" id="FQUL01000005">
    <property type="protein sequence ID" value="SHE43796.1"/>
    <property type="molecule type" value="Genomic_DNA"/>
</dbReference>
<keyword evidence="6 8" id="KW-1133">Transmembrane helix</keyword>
<accession>A0A1M4TH80</accession>
<evidence type="ECO:0000256" key="6">
    <source>
        <dbReference type="ARBA" id="ARBA00022989"/>
    </source>
</evidence>
<dbReference type="PANTHER" id="PTHR31686">
    <property type="match status" value="1"/>
</dbReference>
<dbReference type="InterPro" id="IPR004695">
    <property type="entry name" value="SLAC1/Mae1/Ssu1/TehA"/>
</dbReference>
<evidence type="ECO:0000256" key="5">
    <source>
        <dbReference type="ARBA" id="ARBA00022692"/>
    </source>
</evidence>
<evidence type="ECO:0000313" key="10">
    <source>
        <dbReference type="Proteomes" id="UP000184295"/>
    </source>
</evidence>
<feature type="transmembrane region" description="Helical" evidence="8">
    <location>
        <begin position="98"/>
        <end position="117"/>
    </location>
</feature>
<dbReference type="Pfam" id="PF03595">
    <property type="entry name" value="SLAC1"/>
    <property type="match status" value="1"/>
</dbReference>
<feature type="transmembrane region" description="Helical" evidence="8">
    <location>
        <begin position="165"/>
        <end position="184"/>
    </location>
</feature>
<dbReference type="AlphaFoldDB" id="A0A1M4TH80"/>
<dbReference type="GO" id="GO:0000319">
    <property type="term" value="F:sulfite transmembrane transporter activity"/>
    <property type="evidence" value="ECO:0007669"/>
    <property type="project" value="TreeGrafter"/>
</dbReference>
<feature type="transmembrane region" description="Helical" evidence="8">
    <location>
        <begin position="59"/>
        <end position="77"/>
    </location>
</feature>
<organism evidence="9 10">
    <name type="scientific">Ferrithrix thermotolerans DSM 19514</name>
    <dbReference type="NCBI Taxonomy" id="1121881"/>
    <lineage>
        <taxon>Bacteria</taxon>
        <taxon>Bacillati</taxon>
        <taxon>Actinomycetota</taxon>
        <taxon>Acidimicrobiia</taxon>
        <taxon>Acidimicrobiales</taxon>
        <taxon>Acidimicrobiaceae</taxon>
        <taxon>Ferrithrix</taxon>
    </lineage>
</organism>
<dbReference type="RefSeq" id="WP_072788632.1">
    <property type="nucleotide sequence ID" value="NZ_FQUL01000005.1"/>
</dbReference>
<dbReference type="Gene3D" id="1.50.10.150">
    <property type="entry name" value="Voltage-dependent anion channel"/>
    <property type="match status" value="1"/>
</dbReference>
<proteinExistence type="inferred from homology"/>
<comment type="subcellular location">
    <subcellularLocation>
        <location evidence="1">Cell membrane</location>
        <topology evidence="1">Multi-pass membrane protein</topology>
    </subcellularLocation>
</comment>
<keyword evidence="3" id="KW-0813">Transport</keyword>
<comment type="similarity">
    <text evidence="2">Belongs to the tellurite-resistance/dicarboxylate transporter (TDT) family.</text>
</comment>
<reference evidence="10" key="1">
    <citation type="submission" date="2016-11" db="EMBL/GenBank/DDBJ databases">
        <authorList>
            <person name="Varghese N."/>
            <person name="Submissions S."/>
        </authorList>
    </citation>
    <scope>NUCLEOTIDE SEQUENCE [LARGE SCALE GENOMIC DNA]</scope>
    <source>
        <strain evidence="10">DSM 19514</strain>
    </source>
</reference>
<evidence type="ECO:0000256" key="4">
    <source>
        <dbReference type="ARBA" id="ARBA00022475"/>
    </source>
</evidence>
<dbReference type="STRING" id="1121881.SAMN02745225_00614"/>
<evidence type="ECO:0000256" key="7">
    <source>
        <dbReference type="ARBA" id="ARBA00023136"/>
    </source>
</evidence>
<feature type="transmembrane region" description="Helical" evidence="8">
    <location>
        <begin position="342"/>
        <end position="365"/>
    </location>
</feature>
<feature type="transmembrane region" description="Helical" evidence="8">
    <location>
        <begin position="28"/>
        <end position="47"/>
    </location>
</feature>
<dbReference type="OrthoDB" id="958273at2"/>
<evidence type="ECO:0000313" key="9">
    <source>
        <dbReference type="EMBL" id="SHE43796.1"/>
    </source>
</evidence>
<gene>
    <name evidence="9" type="ORF">SAMN02745225_00614</name>
</gene>
<evidence type="ECO:0000256" key="8">
    <source>
        <dbReference type="SAM" id="Phobius"/>
    </source>
</evidence>
<evidence type="ECO:0000256" key="3">
    <source>
        <dbReference type="ARBA" id="ARBA00022448"/>
    </source>
</evidence>
<evidence type="ECO:0000256" key="2">
    <source>
        <dbReference type="ARBA" id="ARBA00008566"/>
    </source>
</evidence>
<dbReference type="InterPro" id="IPR051629">
    <property type="entry name" value="Sulfite_efflux_TDT"/>
</dbReference>
<feature type="transmembrane region" description="Helical" evidence="8">
    <location>
        <begin position="231"/>
        <end position="251"/>
    </location>
</feature>
<dbReference type="InterPro" id="IPR038665">
    <property type="entry name" value="Voltage-dep_anion_channel_sf"/>
</dbReference>
<name>A0A1M4TH80_9ACTN</name>
<evidence type="ECO:0000256" key="1">
    <source>
        <dbReference type="ARBA" id="ARBA00004651"/>
    </source>
</evidence>
<keyword evidence="5 8" id="KW-0812">Transmembrane</keyword>
<keyword evidence="10" id="KW-1185">Reference proteome</keyword>
<protein>
    <submittedName>
        <fullName evidence="9">Tellurite resistance protein TehA</fullName>
    </submittedName>
</protein>